<evidence type="ECO:0000259" key="2">
    <source>
        <dbReference type="PROSITE" id="PS50026"/>
    </source>
</evidence>
<accession>E2BQD6</accession>
<comment type="caution">
    <text evidence="1">Lacks conserved residue(s) required for the propagation of feature annotation.</text>
</comment>
<evidence type="ECO:0000313" key="4">
    <source>
        <dbReference type="Proteomes" id="UP000008237"/>
    </source>
</evidence>
<keyword evidence="4" id="KW-1185">Reference proteome</keyword>
<evidence type="ECO:0000256" key="1">
    <source>
        <dbReference type="PROSITE-ProRule" id="PRU00076"/>
    </source>
</evidence>
<keyword evidence="1" id="KW-1015">Disulfide bond</keyword>
<sequence length="100" mass="11362">MRCDCLDGYVGHNCETRLLDILDTECASENCILQCPFDEQQQQQPCTCKDGTKIYNNRSRYECRIKLSNVTSLRTGLISQHGSLESFVSKQVSGQHERSV</sequence>
<dbReference type="AlphaFoldDB" id="E2BQD6"/>
<dbReference type="InParanoid" id="E2BQD6"/>
<name>E2BQD6_HARSA</name>
<feature type="disulfide bond" evidence="1">
    <location>
        <begin position="5"/>
        <end position="14"/>
    </location>
</feature>
<proteinExistence type="predicted"/>
<dbReference type="Proteomes" id="UP000008237">
    <property type="component" value="Unassembled WGS sequence"/>
</dbReference>
<dbReference type="EMBL" id="GL449738">
    <property type="protein sequence ID" value="EFN82100.1"/>
    <property type="molecule type" value="Genomic_DNA"/>
</dbReference>
<organism evidence="4">
    <name type="scientific">Harpegnathos saltator</name>
    <name type="common">Jerdon's jumping ant</name>
    <dbReference type="NCBI Taxonomy" id="610380"/>
    <lineage>
        <taxon>Eukaryota</taxon>
        <taxon>Metazoa</taxon>
        <taxon>Ecdysozoa</taxon>
        <taxon>Arthropoda</taxon>
        <taxon>Hexapoda</taxon>
        <taxon>Insecta</taxon>
        <taxon>Pterygota</taxon>
        <taxon>Neoptera</taxon>
        <taxon>Endopterygota</taxon>
        <taxon>Hymenoptera</taxon>
        <taxon>Apocrita</taxon>
        <taxon>Aculeata</taxon>
        <taxon>Formicoidea</taxon>
        <taxon>Formicidae</taxon>
        <taxon>Ponerinae</taxon>
        <taxon>Ponerini</taxon>
        <taxon>Harpegnathos</taxon>
    </lineage>
</organism>
<dbReference type="PROSITE" id="PS00022">
    <property type="entry name" value="EGF_1"/>
    <property type="match status" value="1"/>
</dbReference>
<dbReference type="PROSITE" id="PS01186">
    <property type="entry name" value="EGF_2"/>
    <property type="match status" value="1"/>
</dbReference>
<keyword evidence="1" id="KW-0245">EGF-like domain</keyword>
<dbReference type="InterPro" id="IPR000742">
    <property type="entry name" value="EGF"/>
</dbReference>
<evidence type="ECO:0000313" key="3">
    <source>
        <dbReference type="EMBL" id="EFN82100.1"/>
    </source>
</evidence>
<protein>
    <recommendedName>
        <fullName evidence="2">EGF-like domain-containing protein</fullName>
    </recommendedName>
</protein>
<dbReference type="OrthoDB" id="6138650at2759"/>
<dbReference type="PROSITE" id="PS50026">
    <property type="entry name" value="EGF_3"/>
    <property type="match status" value="1"/>
</dbReference>
<reference evidence="3 4" key="1">
    <citation type="journal article" date="2010" name="Science">
        <title>Genomic comparison of the ants Camponotus floridanus and Harpegnathos saltator.</title>
        <authorList>
            <person name="Bonasio R."/>
            <person name="Zhang G."/>
            <person name="Ye C."/>
            <person name="Mutti N.S."/>
            <person name="Fang X."/>
            <person name="Qin N."/>
            <person name="Donahue G."/>
            <person name="Yang P."/>
            <person name="Li Q."/>
            <person name="Li C."/>
            <person name="Zhang P."/>
            <person name="Huang Z."/>
            <person name="Berger S.L."/>
            <person name="Reinberg D."/>
            <person name="Wang J."/>
            <person name="Liebig J."/>
        </authorList>
    </citation>
    <scope>NUCLEOTIDE SEQUENCE [LARGE SCALE GENOMIC DNA]</scope>
    <source>
        <strain evidence="3 4">R22 G/1</strain>
    </source>
</reference>
<gene>
    <name evidence="3" type="ORF">EAI_11827</name>
</gene>
<feature type="domain" description="EGF-like" evidence="2">
    <location>
        <begin position="1"/>
        <end position="15"/>
    </location>
</feature>